<keyword evidence="4" id="KW-0433">Leucine-rich repeat</keyword>
<proteinExistence type="inferred from homology"/>
<reference evidence="12 13" key="1">
    <citation type="submission" date="2024-01" db="EMBL/GenBank/DDBJ databases">
        <title>A telomere-to-telomere, gap-free genome of sweet tea (Lithocarpus litseifolius).</title>
        <authorList>
            <person name="Zhou J."/>
        </authorList>
    </citation>
    <scope>NUCLEOTIDE SEQUENCE [LARGE SCALE GENOMIC DNA]</scope>
    <source>
        <strain evidence="12">Zhou-2022a</strain>
        <tissue evidence="12">Leaf</tissue>
    </source>
</reference>
<evidence type="ECO:0000256" key="1">
    <source>
        <dbReference type="ARBA" id="ARBA00004236"/>
    </source>
</evidence>
<dbReference type="AlphaFoldDB" id="A0AAW2DIZ1"/>
<keyword evidence="8" id="KW-1133">Transmembrane helix</keyword>
<keyword evidence="7" id="KW-0677">Repeat</keyword>
<dbReference type="Pfam" id="PF13516">
    <property type="entry name" value="LRR_6"/>
    <property type="match status" value="1"/>
</dbReference>
<dbReference type="SUPFAM" id="SSF52058">
    <property type="entry name" value="L domain-like"/>
    <property type="match status" value="1"/>
</dbReference>
<sequence>MSKLAHLNLSWNHFDKEILRFLCALPVLKSLGLSYNYMEVPLPSHGPIPKTFSNLSQLESLDLSHNNLSGEIPSVLTDMMFLAVFTVAHNNLSGKVPEMKQQFSTFEESSYEGNPFLCGAPLKKSCPNTDELPPSSQKSSEASDCRRYEIDLLAFFTSFLFQEQQTKTQRVSSPSAMDTHGSSALPPQPPPKESFARRYKFLWPMLVAVNLAVGGLRKKKWSVKEDFRGAYLFVQTKKKDEHIIEEGATPVSISNCSYC</sequence>
<dbReference type="InterPro" id="IPR032675">
    <property type="entry name" value="LRR_dom_sf"/>
</dbReference>
<evidence type="ECO:0000256" key="6">
    <source>
        <dbReference type="ARBA" id="ARBA00022729"/>
    </source>
</evidence>
<evidence type="ECO:0000256" key="5">
    <source>
        <dbReference type="ARBA" id="ARBA00022692"/>
    </source>
</evidence>
<dbReference type="PANTHER" id="PTHR48062">
    <property type="entry name" value="RECEPTOR-LIKE PROTEIN 14"/>
    <property type="match status" value="1"/>
</dbReference>
<dbReference type="GO" id="GO:0005886">
    <property type="term" value="C:plasma membrane"/>
    <property type="evidence" value="ECO:0007669"/>
    <property type="project" value="UniProtKB-SubCell"/>
</dbReference>
<name>A0AAW2DIZ1_9ROSI</name>
<evidence type="ECO:0000256" key="3">
    <source>
        <dbReference type="ARBA" id="ARBA00022475"/>
    </source>
</evidence>
<keyword evidence="5" id="KW-0812">Transmembrane</keyword>
<dbReference type="Proteomes" id="UP001459277">
    <property type="component" value="Unassembled WGS sequence"/>
</dbReference>
<dbReference type="InterPro" id="IPR051502">
    <property type="entry name" value="RLP_Defense_Trigger"/>
</dbReference>
<feature type="compositionally biased region" description="Polar residues" evidence="11">
    <location>
        <begin position="170"/>
        <end position="182"/>
    </location>
</feature>
<evidence type="ECO:0000256" key="11">
    <source>
        <dbReference type="SAM" id="MobiDB-lite"/>
    </source>
</evidence>
<feature type="region of interest" description="Disordered" evidence="11">
    <location>
        <begin position="170"/>
        <end position="192"/>
    </location>
</feature>
<dbReference type="Gene3D" id="3.80.10.10">
    <property type="entry name" value="Ribonuclease Inhibitor"/>
    <property type="match status" value="1"/>
</dbReference>
<dbReference type="EMBL" id="JAZDWU010000002">
    <property type="protein sequence ID" value="KAL0010124.1"/>
    <property type="molecule type" value="Genomic_DNA"/>
</dbReference>
<comment type="similarity">
    <text evidence="2">Belongs to the RLP family.</text>
</comment>
<accession>A0AAW2DIZ1</accession>
<keyword evidence="9" id="KW-0472">Membrane</keyword>
<evidence type="ECO:0000256" key="4">
    <source>
        <dbReference type="ARBA" id="ARBA00022614"/>
    </source>
</evidence>
<keyword evidence="3" id="KW-1003">Cell membrane</keyword>
<evidence type="ECO:0000256" key="7">
    <source>
        <dbReference type="ARBA" id="ARBA00022737"/>
    </source>
</evidence>
<dbReference type="Pfam" id="PF00560">
    <property type="entry name" value="LRR_1"/>
    <property type="match status" value="1"/>
</dbReference>
<dbReference type="InterPro" id="IPR001611">
    <property type="entry name" value="Leu-rich_rpt"/>
</dbReference>
<dbReference type="PANTHER" id="PTHR48062:SF52">
    <property type="entry name" value="RECEPTOR-LIKE PROTEIN 8-RELATED"/>
    <property type="match status" value="1"/>
</dbReference>
<comment type="caution">
    <text evidence="12">The sequence shown here is derived from an EMBL/GenBank/DDBJ whole genome shotgun (WGS) entry which is preliminary data.</text>
</comment>
<dbReference type="PROSITE" id="PS51450">
    <property type="entry name" value="LRR"/>
    <property type="match status" value="1"/>
</dbReference>
<keyword evidence="6" id="KW-0732">Signal</keyword>
<evidence type="ECO:0000256" key="10">
    <source>
        <dbReference type="ARBA" id="ARBA00037847"/>
    </source>
</evidence>
<organism evidence="12 13">
    <name type="scientific">Lithocarpus litseifolius</name>
    <dbReference type="NCBI Taxonomy" id="425828"/>
    <lineage>
        <taxon>Eukaryota</taxon>
        <taxon>Viridiplantae</taxon>
        <taxon>Streptophyta</taxon>
        <taxon>Embryophyta</taxon>
        <taxon>Tracheophyta</taxon>
        <taxon>Spermatophyta</taxon>
        <taxon>Magnoliopsida</taxon>
        <taxon>eudicotyledons</taxon>
        <taxon>Gunneridae</taxon>
        <taxon>Pentapetalae</taxon>
        <taxon>rosids</taxon>
        <taxon>fabids</taxon>
        <taxon>Fagales</taxon>
        <taxon>Fagaceae</taxon>
        <taxon>Lithocarpus</taxon>
    </lineage>
</organism>
<gene>
    <name evidence="12" type="ORF">SO802_005232</name>
</gene>
<comment type="subcellular location">
    <subcellularLocation>
        <location evidence="1">Cell membrane</location>
    </subcellularLocation>
    <subcellularLocation>
        <location evidence="10">Endomembrane system</location>
        <topology evidence="10">Single-pass membrane protein</topology>
    </subcellularLocation>
</comment>
<evidence type="ECO:0000256" key="2">
    <source>
        <dbReference type="ARBA" id="ARBA00009592"/>
    </source>
</evidence>
<evidence type="ECO:0000256" key="9">
    <source>
        <dbReference type="ARBA" id="ARBA00023136"/>
    </source>
</evidence>
<keyword evidence="13" id="KW-1185">Reference proteome</keyword>
<evidence type="ECO:0000256" key="8">
    <source>
        <dbReference type="ARBA" id="ARBA00022989"/>
    </source>
</evidence>
<evidence type="ECO:0000313" key="13">
    <source>
        <dbReference type="Proteomes" id="UP001459277"/>
    </source>
</evidence>
<protein>
    <submittedName>
        <fullName evidence="12">Uncharacterized protein</fullName>
    </submittedName>
</protein>
<evidence type="ECO:0000313" key="12">
    <source>
        <dbReference type="EMBL" id="KAL0010124.1"/>
    </source>
</evidence>
<dbReference type="GO" id="GO:0012505">
    <property type="term" value="C:endomembrane system"/>
    <property type="evidence" value="ECO:0007669"/>
    <property type="project" value="UniProtKB-SubCell"/>
</dbReference>